<dbReference type="HOGENOM" id="CLU_019849_0_0_1"/>
<evidence type="ECO:0000256" key="1">
    <source>
        <dbReference type="SAM" id="MobiDB-lite"/>
    </source>
</evidence>
<dbReference type="eggNOG" id="ENOG502SMQF">
    <property type="taxonomic scope" value="Eukaryota"/>
</dbReference>
<dbReference type="EMBL" id="CP003013">
    <property type="protein sequence ID" value="AEO70711.1"/>
    <property type="molecule type" value="Genomic_DNA"/>
</dbReference>
<dbReference type="Proteomes" id="UP000008181">
    <property type="component" value="Chromosome 5"/>
</dbReference>
<gene>
    <name evidence="3" type="ORF">THITE_2122411</name>
</gene>
<dbReference type="STRING" id="578455.G2RD18"/>
<dbReference type="KEGG" id="ttt:THITE_2122411"/>
<keyword evidence="4" id="KW-1185">Reference proteome</keyword>
<feature type="region of interest" description="Disordered" evidence="1">
    <location>
        <begin position="152"/>
        <end position="193"/>
    </location>
</feature>
<feature type="compositionally biased region" description="Polar residues" evidence="1">
    <location>
        <begin position="177"/>
        <end position="188"/>
    </location>
</feature>
<evidence type="ECO:0008006" key="5">
    <source>
        <dbReference type="Google" id="ProtNLM"/>
    </source>
</evidence>
<feature type="signal peptide" evidence="2">
    <location>
        <begin position="1"/>
        <end position="17"/>
    </location>
</feature>
<proteinExistence type="predicted"/>
<evidence type="ECO:0000313" key="4">
    <source>
        <dbReference type="Proteomes" id="UP000008181"/>
    </source>
</evidence>
<name>G2RD18_THETT</name>
<protein>
    <recommendedName>
        <fullName evidence="5">Transcription factor domain-containing protein</fullName>
    </recommendedName>
</protein>
<dbReference type="OrthoDB" id="416217at2759"/>
<feature type="chain" id="PRO_5003436444" description="Transcription factor domain-containing protein" evidence="2">
    <location>
        <begin position="18"/>
        <end position="320"/>
    </location>
</feature>
<evidence type="ECO:0000313" key="3">
    <source>
        <dbReference type="EMBL" id="AEO70711.1"/>
    </source>
</evidence>
<accession>G2RD18</accession>
<reference evidence="3 4" key="1">
    <citation type="journal article" date="2011" name="Nat. Biotechnol.">
        <title>Comparative genomic analysis of the thermophilic biomass-degrading fungi Myceliophthora thermophila and Thielavia terrestris.</title>
        <authorList>
            <person name="Berka R.M."/>
            <person name="Grigoriev I.V."/>
            <person name="Otillar R."/>
            <person name="Salamov A."/>
            <person name="Grimwood J."/>
            <person name="Reid I."/>
            <person name="Ishmael N."/>
            <person name="John T."/>
            <person name="Darmond C."/>
            <person name="Moisan M.-C."/>
            <person name="Henrissat B."/>
            <person name="Coutinho P.M."/>
            <person name="Lombard V."/>
            <person name="Natvig D.O."/>
            <person name="Lindquist E."/>
            <person name="Schmutz J."/>
            <person name="Lucas S."/>
            <person name="Harris P."/>
            <person name="Powlowski J."/>
            <person name="Bellemare A."/>
            <person name="Taylor D."/>
            <person name="Butler G."/>
            <person name="de Vries R.P."/>
            <person name="Allijn I.E."/>
            <person name="van den Brink J."/>
            <person name="Ushinsky S."/>
            <person name="Storms R."/>
            <person name="Powell A.J."/>
            <person name="Paulsen I.T."/>
            <person name="Elbourne L.D.H."/>
            <person name="Baker S.E."/>
            <person name="Magnuson J."/>
            <person name="LaBoissiere S."/>
            <person name="Clutterbuck A.J."/>
            <person name="Martinez D."/>
            <person name="Wogulis M."/>
            <person name="de Leon A.L."/>
            <person name="Rey M.W."/>
            <person name="Tsang A."/>
        </authorList>
    </citation>
    <scope>NUCLEOTIDE SEQUENCE [LARGE SCALE GENOMIC DNA]</scope>
    <source>
        <strain evidence="4">ATCC 38088 / NRRL 8126</strain>
    </source>
</reference>
<dbReference type="GeneID" id="11519312"/>
<dbReference type="RefSeq" id="XP_003657047.1">
    <property type="nucleotide sequence ID" value="XM_003656999.1"/>
</dbReference>
<keyword evidence="2" id="KW-0732">Signal</keyword>
<sequence length="320" mass="35534">MCTILCLAATHFSVVQPLVPRYSRAALQLLGKAARLFSERLSCPVTTQNSEALISASFLMQYISWSHLGFLDDHDQFDLSADPLFRLSSGVRGVLAEAIPNLSGSDNPFLTASLYSPKGAITSAIVQRGLDPRAYVRQFMALWDDPAYGPVHSGNDAETSPEQFVSPLGCPKPPCRSHSQTQASLHPQHSSDPRRTAFERIAERLSLLLCLVAMSGVTDEHSPSEDLVRLRPEIERCFLTFPVLYSRVFRGRALQDDPRAPVTLYHFYRAARILLDSPTAWWAGQRSRVFESRILRELQSRGLCMCVSVELGQSTLIQAG</sequence>
<dbReference type="AlphaFoldDB" id="G2RD18"/>
<organism evidence="3 4">
    <name type="scientific">Thermothielavioides terrestris (strain ATCC 38088 / NRRL 8126)</name>
    <name type="common">Thielavia terrestris</name>
    <dbReference type="NCBI Taxonomy" id="578455"/>
    <lineage>
        <taxon>Eukaryota</taxon>
        <taxon>Fungi</taxon>
        <taxon>Dikarya</taxon>
        <taxon>Ascomycota</taxon>
        <taxon>Pezizomycotina</taxon>
        <taxon>Sordariomycetes</taxon>
        <taxon>Sordariomycetidae</taxon>
        <taxon>Sordariales</taxon>
        <taxon>Chaetomiaceae</taxon>
        <taxon>Thermothielavioides</taxon>
        <taxon>Thermothielavioides terrestris</taxon>
    </lineage>
</organism>
<evidence type="ECO:0000256" key="2">
    <source>
        <dbReference type="SAM" id="SignalP"/>
    </source>
</evidence>